<evidence type="ECO:0000313" key="7">
    <source>
        <dbReference type="Proteomes" id="UP000005139"/>
    </source>
</evidence>
<dbReference type="CDD" id="cd08261">
    <property type="entry name" value="Zn_ADH7"/>
    <property type="match status" value="1"/>
</dbReference>
<dbReference type="InterPro" id="IPR011032">
    <property type="entry name" value="GroES-like_sf"/>
</dbReference>
<keyword evidence="7" id="KW-1185">Reference proteome</keyword>
<evidence type="ECO:0000259" key="5">
    <source>
        <dbReference type="SMART" id="SM00829"/>
    </source>
</evidence>
<dbReference type="Proteomes" id="UP000005139">
    <property type="component" value="Unassembled WGS sequence"/>
</dbReference>
<dbReference type="PROSITE" id="PS00059">
    <property type="entry name" value="ADH_ZINC"/>
    <property type="match status" value="1"/>
</dbReference>
<gene>
    <name evidence="6" type="ORF">TcarDRAFT_0684</name>
</gene>
<comment type="caution">
    <text evidence="6">The sequence shown here is derived from an EMBL/GenBank/DDBJ whole genome shotgun (WGS) entry which is preliminary data.</text>
</comment>
<dbReference type="OrthoDB" id="1674659at2"/>
<dbReference type="RefSeq" id="WP_007290062.1">
    <property type="nucleotide sequence ID" value="NZ_AAWL01000018.1"/>
</dbReference>
<name>A1HSQ8_9FIRM</name>
<dbReference type="GO" id="GO:0016491">
    <property type="term" value="F:oxidoreductase activity"/>
    <property type="evidence" value="ECO:0007669"/>
    <property type="project" value="UniProtKB-KW"/>
</dbReference>
<dbReference type="eggNOG" id="COG1063">
    <property type="taxonomic scope" value="Bacteria"/>
</dbReference>
<dbReference type="AlphaFoldDB" id="A1HSQ8"/>
<dbReference type="Pfam" id="PF00107">
    <property type="entry name" value="ADH_zinc_N"/>
    <property type="match status" value="1"/>
</dbReference>
<dbReference type="Gene3D" id="3.40.50.720">
    <property type="entry name" value="NAD(P)-binding Rossmann-like Domain"/>
    <property type="match status" value="1"/>
</dbReference>
<reference evidence="6 7" key="2">
    <citation type="submission" date="2007-01" db="EMBL/GenBank/DDBJ databases">
        <title>Sequencing of the draft genome and assembly of Thermosinus carboxydivorans Nor1.</title>
        <authorList>
            <consortium name="US DOE Joint Genome Institute (JGI-PGF)"/>
            <person name="Copeland A."/>
            <person name="Lucas S."/>
            <person name="Lapidus A."/>
            <person name="Barry K."/>
            <person name="Glavina del Rio T."/>
            <person name="Dalin E."/>
            <person name="Tice H."/>
            <person name="Bruce D."/>
            <person name="Pitluck S."/>
            <person name="Richardson P."/>
        </authorList>
    </citation>
    <scope>NUCLEOTIDE SEQUENCE [LARGE SCALE GENOMIC DNA]</scope>
    <source>
        <strain evidence="6 7">Nor1</strain>
    </source>
</reference>
<feature type="domain" description="Enoyl reductase (ER)" evidence="5">
    <location>
        <begin position="10"/>
        <end position="337"/>
    </location>
</feature>
<dbReference type="InterPro" id="IPR020843">
    <property type="entry name" value="ER"/>
</dbReference>
<dbReference type="SUPFAM" id="SSF50129">
    <property type="entry name" value="GroES-like"/>
    <property type="match status" value="1"/>
</dbReference>
<dbReference type="InterPro" id="IPR050129">
    <property type="entry name" value="Zn_alcohol_dh"/>
</dbReference>
<evidence type="ECO:0000256" key="3">
    <source>
        <dbReference type="ARBA" id="ARBA00023002"/>
    </source>
</evidence>
<sequence>MKVIEVLKPGQLTVGERPMPAAPVGGEVVVKIKAAGICGSDVHIFHGQNPFATYPRILGHEAVGEVYQAGAEVKDLKPGDRVAIDNVFSCGRCYACRSNRHNVCREVKVLGVHIDGVFQEYIKITADKLYKLPADLPWEMAATVEPYSIAAEAVDRAGVTKDDTVLVCGAGPIGLVILQASKRLGARVAVMDIVASRLERAKAMGADLTINTRETDLLEAVREFAGGEGVNIVMEATGNIGVLELAVAKLVSQAGKVIVLGFPVEPAKIVPADIMRRELDIKGSRLNNKKFPEVIRWLAGKEVDPTGLVTHVLPFTDAAKAMELFANNPEEVCKIILRFD</sequence>
<dbReference type="InterPro" id="IPR013154">
    <property type="entry name" value="ADH-like_N"/>
</dbReference>
<evidence type="ECO:0000256" key="1">
    <source>
        <dbReference type="ARBA" id="ARBA00022723"/>
    </source>
</evidence>
<keyword evidence="3" id="KW-0560">Oxidoreductase</keyword>
<dbReference type="InterPro" id="IPR002328">
    <property type="entry name" value="ADH_Zn_CS"/>
</dbReference>
<reference evidence="6 7" key="1">
    <citation type="submission" date="2007-01" db="EMBL/GenBank/DDBJ databases">
        <title>Annotation of the draft genome assembly of Thermosinus carboxydivorans Nor1.</title>
        <authorList>
            <consortium name="US DOE Joint Genome Institute (JGI-ORNL)"/>
            <person name="Larimer F."/>
            <person name="Land M."/>
            <person name="Hauser L."/>
        </authorList>
    </citation>
    <scope>NUCLEOTIDE SEQUENCE [LARGE SCALE GENOMIC DNA]</scope>
    <source>
        <strain evidence="6 7">Nor1</strain>
    </source>
</reference>
<dbReference type="InterPro" id="IPR013149">
    <property type="entry name" value="ADH-like_C"/>
</dbReference>
<dbReference type="InterPro" id="IPR036291">
    <property type="entry name" value="NAD(P)-bd_dom_sf"/>
</dbReference>
<accession>A1HSQ8</accession>
<organism evidence="6 7">
    <name type="scientific">Thermosinus carboxydivorans Nor1</name>
    <dbReference type="NCBI Taxonomy" id="401526"/>
    <lineage>
        <taxon>Bacteria</taxon>
        <taxon>Bacillati</taxon>
        <taxon>Bacillota</taxon>
        <taxon>Negativicutes</taxon>
        <taxon>Selenomonadales</taxon>
        <taxon>Sporomusaceae</taxon>
        <taxon>Thermosinus</taxon>
    </lineage>
</organism>
<dbReference type="Pfam" id="PF08240">
    <property type="entry name" value="ADH_N"/>
    <property type="match status" value="1"/>
</dbReference>
<keyword evidence="1 4" id="KW-0479">Metal-binding</keyword>
<evidence type="ECO:0000256" key="4">
    <source>
        <dbReference type="RuleBase" id="RU361277"/>
    </source>
</evidence>
<dbReference type="EMBL" id="AAWL01000018">
    <property type="protein sequence ID" value="EAX46939.1"/>
    <property type="molecule type" value="Genomic_DNA"/>
</dbReference>
<dbReference type="PANTHER" id="PTHR43401">
    <property type="entry name" value="L-THREONINE 3-DEHYDROGENASE"/>
    <property type="match status" value="1"/>
</dbReference>
<keyword evidence="2 4" id="KW-0862">Zinc</keyword>
<comment type="cofactor">
    <cofactor evidence="4">
        <name>Zn(2+)</name>
        <dbReference type="ChEBI" id="CHEBI:29105"/>
    </cofactor>
</comment>
<protein>
    <submittedName>
        <fullName evidence="6">Alcohol dehydrogenase GroES domain protein</fullName>
    </submittedName>
</protein>
<dbReference type="SMART" id="SM00829">
    <property type="entry name" value="PKS_ER"/>
    <property type="match status" value="1"/>
</dbReference>
<proteinExistence type="inferred from homology"/>
<dbReference type="GO" id="GO:0008270">
    <property type="term" value="F:zinc ion binding"/>
    <property type="evidence" value="ECO:0007669"/>
    <property type="project" value="InterPro"/>
</dbReference>
<dbReference type="PANTHER" id="PTHR43401:SF2">
    <property type="entry name" value="L-THREONINE 3-DEHYDROGENASE"/>
    <property type="match status" value="1"/>
</dbReference>
<dbReference type="Gene3D" id="3.90.180.10">
    <property type="entry name" value="Medium-chain alcohol dehydrogenases, catalytic domain"/>
    <property type="match status" value="1"/>
</dbReference>
<evidence type="ECO:0000256" key="2">
    <source>
        <dbReference type="ARBA" id="ARBA00022833"/>
    </source>
</evidence>
<evidence type="ECO:0000313" key="6">
    <source>
        <dbReference type="EMBL" id="EAX46939.1"/>
    </source>
</evidence>
<dbReference type="SUPFAM" id="SSF51735">
    <property type="entry name" value="NAD(P)-binding Rossmann-fold domains"/>
    <property type="match status" value="1"/>
</dbReference>
<comment type="similarity">
    <text evidence="4">Belongs to the zinc-containing alcohol dehydrogenase family.</text>
</comment>